<evidence type="ECO:0000256" key="3">
    <source>
        <dbReference type="ARBA" id="ARBA00022692"/>
    </source>
</evidence>
<organism evidence="7 8">
    <name type="scientific">Leeia speluncae</name>
    <dbReference type="NCBI Taxonomy" id="2884804"/>
    <lineage>
        <taxon>Bacteria</taxon>
        <taxon>Pseudomonadati</taxon>
        <taxon>Pseudomonadota</taxon>
        <taxon>Betaproteobacteria</taxon>
        <taxon>Neisseriales</taxon>
        <taxon>Leeiaceae</taxon>
        <taxon>Leeia</taxon>
    </lineage>
</organism>
<reference evidence="7" key="1">
    <citation type="submission" date="2021-10" db="EMBL/GenBank/DDBJ databases">
        <title>The complete genome sequence of Leeia sp. TBRC 13508.</title>
        <authorList>
            <person name="Charoenyingcharoen P."/>
            <person name="Yukphan P."/>
        </authorList>
    </citation>
    <scope>NUCLEOTIDE SEQUENCE</scope>
    <source>
        <strain evidence="7">TBRC 13508</strain>
    </source>
</reference>
<feature type="transmembrane region" description="Helical" evidence="6">
    <location>
        <begin position="151"/>
        <end position="171"/>
    </location>
</feature>
<evidence type="ECO:0000256" key="2">
    <source>
        <dbReference type="ARBA" id="ARBA00022475"/>
    </source>
</evidence>
<gene>
    <name evidence="7" type="ORF">LIN78_04835</name>
</gene>
<keyword evidence="8" id="KW-1185">Reference proteome</keyword>
<comment type="subcellular location">
    <subcellularLocation>
        <location evidence="1">Cell membrane</location>
        <topology evidence="1">Multi-pass membrane protein</topology>
    </subcellularLocation>
</comment>
<evidence type="ECO:0000256" key="6">
    <source>
        <dbReference type="SAM" id="Phobius"/>
    </source>
</evidence>
<feature type="transmembrane region" description="Helical" evidence="6">
    <location>
        <begin position="6"/>
        <end position="27"/>
    </location>
</feature>
<dbReference type="Pfam" id="PF01810">
    <property type="entry name" value="LysE"/>
    <property type="match status" value="1"/>
</dbReference>
<sequence>MFSTASNGFLLSLSLCLDIGIVNIAILTLAMQRGYWSGVWLGFGSCIGDLTYAILALVGMSSLLQFEAVRWVMWILGTIVMLYLAAKMLWLAIKPGETLPRGEKVDATDHRKQFFKGIALALSSPSAIIWFAVVGGALIARSGHQDLTHQAIFLGGFVLAGMVWTMGLAAVAHKGGEIMGPKLLQIFHVLSAILFAWFAWQVSTDGYVQLILKQAVR</sequence>
<dbReference type="PANTHER" id="PTHR30086:SF20">
    <property type="entry name" value="ARGININE EXPORTER PROTEIN ARGO-RELATED"/>
    <property type="match status" value="1"/>
</dbReference>
<name>A0ABS8D3U7_9NEIS</name>
<keyword evidence="2" id="KW-1003">Cell membrane</keyword>
<proteinExistence type="predicted"/>
<evidence type="ECO:0000256" key="1">
    <source>
        <dbReference type="ARBA" id="ARBA00004651"/>
    </source>
</evidence>
<evidence type="ECO:0000256" key="4">
    <source>
        <dbReference type="ARBA" id="ARBA00022989"/>
    </source>
</evidence>
<accession>A0ABS8D3U7</accession>
<evidence type="ECO:0000313" key="8">
    <source>
        <dbReference type="Proteomes" id="UP001165395"/>
    </source>
</evidence>
<feature type="transmembrane region" description="Helical" evidence="6">
    <location>
        <begin position="183"/>
        <end position="200"/>
    </location>
</feature>
<dbReference type="EMBL" id="JAJBZT010000002">
    <property type="protein sequence ID" value="MCB6182875.1"/>
    <property type="molecule type" value="Genomic_DNA"/>
</dbReference>
<evidence type="ECO:0000313" key="7">
    <source>
        <dbReference type="EMBL" id="MCB6182875.1"/>
    </source>
</evidence>
<dbReference type="PANTHER" id="PTHR30086">
    <property type="entry name" value="ARGININE EXPORTER PROTEIN ARGO"/>
    <property type="match status" value="1"/>
</dbReference>
<dbReference type="InterPro" id="IPR001123">
    <property type="entry name" value="LeuE-type"/>
</dbReference>
<evidence type="ECO:0000256" key="5">
    <source>
        <dbReference type="ARBA" id="ARBA00023136"/>
    </source>
</evidence>
<protein>
    <submittedName>
        <fullName evidence="7">LysE family translocator</fullName>
    </submittedName>
</protein>
<feature type="transmembrane region" description="Helical" evidence="6">
    <location>
        <begin position="114"/>
        <end position="139"/>
    </location>
</feature>
<dbReference type="Proteomes" id="UP001165395">
    <property type="component" value="Unassembled WGS sequence"/>
</dbReference>
<feature type="transmembrane region" description="Helical" evidence="6">
    <location>
        <begin position="39"/>
        <end position="59"/>
    </location>
</feature>
<keyword evidence="4 6" id="KW-1133">Transmembrane helix</keyword>
<keyword evidence="5 6" id="KW-0472">Membrane</keyword>
<keyword evidence="3 6" id="KW-0812">Transmembrane</keyword>
<comment type="caution">
    <text evidence="7">The sequence shown here is derived from an EMBL/GenBank/DDBJ whole genome shotgun (WGS) entry which is preliminary data.</text>
</comment>
<dbReference type="RefSeq" id="WP_227179045.1">
    <property type="nucleotide sequence ID" value="NZ_JAJBZT010000002.1"/>
</dbReference>
<feature type="transmembrane region" description="Helical" evidence="6">
    <location>
        <begin position="71"/>
        <end position="93"/>
    </location>
</feature>